<dbReference type="PROSITE" id="PS50943">
    <property type="entry name" value="HTH_CROC1"/>
    <property type="match status" value="1"/>
</dbReference>
<feature type="domain" description="HTH cro/C1-type" evidence="2">
    <location>
        <begin position="35"/>
        <end position="89"/>
    </location>
</feature>
<protein>
    <recommendedName>
        <fullName evidence="2">HTH cro/C1-type domain-containing protein</fullName>
    </recommendedName>
</protein>
<dbReference type="EMBL" id="NMUQ01000004">
    <property type="protein sequence ID" value="OXM13171.1"/>
    <property type="molecule type" value="Genomic_DNA"/>
</dbReference>
<dbReference type="Pfam" id="PF01381">
    <property type="entry name" value="HTH_3"/>
    <property type="match status" value="1"/>
</dbReference>
<reference evidence="3 4" key="1">
    <citation type="submission" date="2017-07" db="EMBL/GenBank/DDBJ databases">
        <title>Paenibacillus herberti R33 genome sequencing and assembly.</title>
        <authorList>
            <person name="Su W."/>
        </authorList>
    </citation>
    <scope>NUCLEOTIDE SEQUENCE [LARGE SCALE GENOMIC DNA]</scope>
    <source>
        <strain evidence="3 4">R33</strain>
    </source>
</reference>
<dbReference type="SMART" id="SM00530">
    <property type="entry name" value="HTH_XRE"/>
    <property type="match status" value="1"/>
</dbReference>
<dbReference type="SUPFAM" id="SSF47413">
    <property type="entry name" value="lambda repressor-like DNA-binding domains"/>
    <property type="match status" value="1"/>
</dbReference>
<accession>A0A229NTD8</accession>
<keyword evidence="4" id="KW-1185">Reference proteome</keyword>
<comment type="caution">
    <text evidence="3">The sequence shown here is derived from an EMBL/GenBank/DDBJ whole genome shotgun (WGS) entry which is preliminary data.</text>
</comment>
<dbReference type="GO" id="GO:0003677">
    <property type="term" value="F:DNA binding"/>
    <property type="evidence" value="ECO:0007669"/>
    <property type="project" value="UniProtKB-KW"/>
</dbReference>
<dbReference type="PANTHER" id="PTHR46558">
    <property type="entry name" value="TRACRIPTIONAL REGULATORY PROTEIN-RELATED-RELATED"/>
    <property type="match status" value="1"/>
</dbReference>
<dbReference type="InterPro" id="IPR010982">
    <property type="entry name" value="Lambda_DNA-bd_dom_sf"/>
</dbReference>
<evidence type="ECO:0000256" key="1">
    <source>
        <dbReference type="ARBA" id="ARBA00023125"/>
    </source>
</evidence>
<evidence type="ECO:0000259" key="2">
    <source>
        <dbReference type="PROSITE" id="PS50943"/>
    </source>
</evidence>
<organism evidence="3 4">
    <name type="scientific">Paenibacillus herberti</name>
    <dbReference type="NCBI Taxonomy" id="1619309"/>
    <lineage>
        <taxon>Bacteria</taxon>
        <taxon>Bacillati</taxon>
        <taxon>Bacillota</taxon>
        <taxon>Bacilli</taxon>
        <taxon>Bacillales</taxon>
        <taxon>Paenibacillaceae</taxon>
        <taxon>Paenibacillus</taxon>
    </lineage>
</organism>
<dbReference type="PANTHER" id="PTHR46558:SF13">
    <property type="entry name" value="HTH-TYPE TRANSCRIPTIONAL REGULATOR IMMR"/>
    <property type="match status" value="1"/>
</dbReference>
<sequence length="225" mass="22886">MRYNRANFILNFGKESASVSSSTSDSGWSGIGSQLRKQRQLLGWTQRQLANRLGLAKSTVSQYENDINEPDYAMLLQLCHLFGVSTDYLLGLDGPDAGTPVNGAVASVGAGATDVTAVDAAVINSAAGLSARAADANASATGAASLASPVSSASLASLASPASTASPASLANPANSGLPAATAPTGAHASVSEANPLILDNLTADERHFLVASLEAYRQAQRLKL</sequence>
<proteinExistence type="predicted"/>
<dbReference type="Proteomes" id="UP000215145">
    <property type="component" value="Unassembled WGS sequence"/>
</dbReference>
<evidence type="ECO:0000313" key="3">
    <source>
        <dbReference type="EMBL" id="OXM13171.1"/>
    </source>
</evidence>
<gene>
    <name evidence="3" type="ORF">CGZ75_23715</name>
</gene>
<dbReference type="Gene3D" id="1.10.260.40">
    <property type="entry name" value="lambda repressor-like DNA-binding domains"/>
    <property type="match status" value="1"/>
</dbReference>
<keyword evidence="1" id="KW-0238">DNA-binding</keyword>
<name>A0A229NTD8_9BACL</name>
<dbReference type="CDD" id="cd00093">
    <property type="entry name" value="HTH_XRE"/>
    <property type="match status" value="1"/>
</dbReference>
<dbReference type="InterPro" id="IPR001387">
    <property type="entry name" value="Cro/C1-type_HTH"/>
</dbReference>
<evidence type="ECO:0000313" key="4">
    <source>
        <dbReference type="Proteomes" id="UP000215145"/>
    </source>
</evidence>
<dbReference type="AlphaFoldDB" id="A0A229NTD8"/>